<evidence type="ECO:0000313" key="2">
    <source>
        <dbReference type="EMBL" id="MEW2360864.1"/>
    </source>
</evidence>
<gene>
    <name evidence="2" type="ORF">AB0887_02660</name>
</gene>
<organism evidence="2 3">
    <name type="scientific">Streptomyces huasconensis</name>
    <dbReference type="NCBI Taxonomy" id="1854574"/>
    <lineage>
        <taxon>Bacteria</taxon>
        <taxon>Bacillati</taxon>
        <taxon>Actinomycetota</taxon>
        <taxon>Actinomycetes</taxon>
        <taxon>Kitasatosporales</taxon>
        <taxon>Streptomycetaceae</taxon>
        <taxon>Streptomyces</taxon>
    </lineage>
</organism>
<evidence type="ECO:0000313" key="3">
    <source>
        <dbReference type="Proteomes" id="UP001553843"/>
    </source>
</evidence>
<reference evidence="2 3" key="1">
    <citation type="submission" date="2024-06" db="EMBL/GenBank/DDBJ databases">
        <title>The Natural Products Discovery Center: Release of the First 8490 Sequenced Strains for Exploring Actinobacteria Biosynthetic Diversity.</title>
        <authorList>
            <person name="Kalkreuter E."/>
            <person name="Kautsar S.A."/>
            <person name="Yang D."/>
            <person name="Bader C.D."/>
            <person name="Teijaro C.N."/>
            <person name="Fluegel L."/>
            <person name="Davis C.M."/>
            <person name="Simpson J.R."/>
            <person name="Lauterbach L."/>
            <person name="Steele A.D."/>
            <person name="Gui C."/>
            <person name="Meng S."/>
            <person name="Li G."/>
            <person name="Viehrig K."/>
            <person name="Ye F."/>
            <person name="Su P."/>
            <person name="Kiefer A.F."/>
            <person name="Nichols A."/>
            <person name="Cepeda A.J."/>
            <person name="Yan W."/>
            <person name="Fan B."/>
            <person name="Jiang Y."/>
            <person name="Adhikari A."/>
            <person name="Zheng C.-J."/>
            <person name="Schuster L."/>
            <person name="Cowan T.M."/>
            <person name="Smanski M.J."/>
            <person name="Chevrette M.G."/>
            <person name="De Carvalho L.P.S."/>
            <person name="Shen B."/>
        </authorList>
    </citation>
    <scope>NUCLEOTIDE SEQUENCE [LARGE SCALE GENOMIC DNA]</scope>
    <source>
        <strain evidence="2 3">NPDC047833</strain>
    </source>
</reference>
<feature type="compositionally biased region" description="Basic and acidic residues" evidence="1">
    <location>
        <begin position="118"/>
        <end position="133"/>
    </location>
</feature>
<comment type="caution">
    <text evidence="2">The sequence shown here is derived from an EMBL/GenBank/DDBJ whole genome shotgun (WGS) entry which is preliminary data.</text>
</comment>
<name>A0ABV3LN21_9ACTN</name>
<dbReference type="RefSeq" id="WP_359776608.1">
    <property type="nucleotide sequence ID" value="NZ_JBEYRR010000003.1"/>
</dbReference>
<feature type="region of interest" description="Disordered" evidence="1">
    <location>
        <begin position="81"/>
        <end position="133"/>
    </location>
</feature>
<dbReference type="Proteomes" id="UP001553843">
    <property type="component" value="Unassembled WGS sequence"/>
</dbReference>
<dbReference type="EMBL" id="JBEYRS010000001">
    <property type="protein sequence ID" value="MEW2360864.1"/>
    <property type="molecule type" value="Genomic_DNA"/>
</dbReference>
<accession>A0ABV3LN21</accession>
<keyword evidence="3" id="KW-1185">Reference proteome</keyword>
<evidence type="ECO:0000256" key="1">
    <source>
        <dbReference type="SAM" id="MobiDB-lite"/>
    </source>
</evidence>
<proteinExistence type="predicted"/>
<sequence>MTGDETSRFVRLRVEMVVEVEDAEQLTGAALARVAEDERMPAGERAHAEAAVKEDGAEALAYLVDPFDLVSEVPGIDLTQASWSSEVIDYDPDAPDWDPDEDDDDDDGESDGDDEHDAEYGHEAMYGRDDRLA</sequence>
<protein>
    <recommendedName>
        <fullName evidence="4">DNA primase</fullName>
    </recommendedName>
</protein>
<feature type="compositionally biased region" description="Acidic residues" evidence="1">
    <location>
        <begin position="88"/>
        <end position="117"/>
    </location>
</feature>
<evidence type="ECO:0008006" key="4">
    <source>
        <dbReference type="Google" id="ProtNLM"/>
    </source>
</evidence>